<feature type="domain" description="DDE Tnp4" evidence="3">
    <location>
        <begin position="130"/>
        <end position="210"/>
    </location>
</feature>
<name>A0A8K0G0X4_IGNLU</name>
<keyword evidence="5" id="KW-1185">Reference proteome</keyword>
<dbReference type="AlphaFoldDB" id="A0A8K0G0X4"/>
<evidence type="ECO:0000256" key="2">
    <source>
        <dbReference type="ARBA" id="ARBA00022723"/>
    </source>
</evidence>
<protein>
    <recommendedName>
        <fullName evidence="3">DDE Tnp4 domain-containing protein</fullName>
    </recommendedName>
</protein>
<dbReference type="InterPro" id="IPR027806">
    <property type="entry name" value="HARBI1_dom"/>
</dbReference>
<sequence>MADAFVMEYLLDNAIDSNIIYGGVNELEPNVIDLPERRPEIYNEEYVGNIVPNYSISEFKCHSRMARNDVVALCALIAPHMEERHVFISLEKKVFYLASVKARELFGLQWLTINCCNSPGLPGVVGAIIIKQPVNNAVDFYNRNNQHSIILQGVCDDHKIFTVVFIGMPGRVHDARVFQNSRLFEQLTGNPALLPPKQHLIGVAAYPLMKPFRENVIERAFGLLKGKWRRLKYLR</sequence>
<dbReference type="Proteomes" id="UP000801492">
    <property type="component" value="Unassembled WGS sequence"/>
</dbReference>
<gene>
    <name evidence="4" type="ORF">ILUMI_18414</name>
</gene>
<dbReference type="Pfam" id="PF13359">
    <property type="entry name" value="DDE_Tnp_4"/>
    <property type="match status" value="1"/>
</dbReference>
<evidence type="ECO:0000313" key="4">
    <source>
        <dbReference type="EMBL" id="KAF2887760.1"/>
    </source>
</evidence>
<proteinExistence type="predicted"/>
<organism evidence="4 5">
    <name type="scientific">Ignelater luminosus</name>
    <name type="common">Cucubano</name>
    <name type="synonym">Pyrophorus luminosus</name>
    <dbReference type="NCBI Taxonomy" id="2038154"/>
    <lineage>
        <taxon>Eukaryota</taxon>
        <taxon>Metazoa</taxon>
        <taxon>Ecdysozoa</taxon>
        <taxon>Arthropoda</taxon>
        <taxon>Hexapoda</taxon>
        <taxon>Insecta</taxon>
        <taxon>Pterygota</taxon>
        <taxon>Neoptera</taxon>
        <taxon>Endopterygota</taxon>
        <taxon>Coleoptera</taxon>
        <taxon>Polyphaga</taxon>
        <taxon>Elateriformia</taxon>
        <taxon>Elateroidea</taxon>
        <taxon>Elateridae</taxon>
        <taxon>Agrypninae</taxon>
        <taxon>Pyrophorini</taxon>
        <taxon>Ignelater</taxon>
    </lineage>
</organism>
<keyword evidence="2" id="KW-0479">Metal-binding</keyword>
<reference evidence="4" key="1">
    <citation type="submission" date="2019-08" db="EMBL/GenBank/DDBJ databases">
        <title>The genome of the North American firefly Photinus pyralis.</title>
        <authorList>
            <consortium name="Photinus pyralis genome working group"/>
            <person name="Fallon T.R."/>
            <person name="Sander Lower S.E."/>
            <person name="Weng J.-K."/>
        </authorList>
    </citation>
    <scope>NUCLEOTIDE SEQUENCE</scope>
    <source>
        <strain evidence="4">TRF0915ILg1</strain>
        <tissue evidence="4">Whole body</tissue>
    </source>
</reference>
<accession>A0A8K0G0X4</accession>
<dbReference type="OrthoDB" id="6734249at2759"/>
<dbReference type="GO" id="GO:0046872">
    <property type="term" value="F:metal ion binding"/>
    <property type="evidence" value="ECO:0007669"/>
    <property type="project" value="UniProtKB-KW"/>
</dbReference>
<dbReference type="EMBL" id="VTPC01081888">
    <property type="protein sequence ID" value="KAF2887760.1"/>
    <property type="molecule type" value="Genomic_DNA"/>
</dbReference>
<evidence type="ECO:0000256" key="1">
    <source>
        <dbReference type="ARBA" id="ARBA00001968"/>
    </source>
</evidence>
<evidence type="ECO:0000259" key="3">
    <source>
        <dbReference type="Pfam" id="PF13359"/>
    </source>
</evidence>
<comment type="caution">
    <text evidence="4">The sequence shown here is derived from an EMBL/GenBank/DDBJ whole genome shotgun (WGS) entry which is preliminary data.</text>
</comment>
<evidence type="ECO:0000313" key="5">
    <source>
        <dbReference type="Proteomes" id="UP000801492"/>
    </source>
</evidence>
<comment type="cofactor">
    <cofactor evidence="1">
        <name>a divalent metal cation</name>
        <dbReference type="ChEBI" id="CHEBI:60240"/>
    </cofactor>
</comment>